<name>A0A0F9XD65_TRIHA</name>
<gene>
    <name evidence="2" type="ORF">THAR02_09311</name>
</gene>
<dbReference type="OMA" id="TGNKVDP"/>
<protein>
    <submittedName>
        <fullName evidence="2">Uncharacterized protein</fullName>
    </submittedName>
</protein>
<evidence type="ECO:0000313" key="3">
    <source>
        <dbReference type="Proteomes" id="UP000034112"/>
    </source>
</evidence>
<dbReference type="OrthoDB" id="3050608at2759"/>
<reference evidence="3" key="1">
    <citation type="journal article" date="2015" name="Genome Announc.">
        <title>Draft whole-genome sequence of the biocontrol agent Trichoderma harzianum T6776.</title>
        <authorList>
            <person name="Baroncelli R."/>
            <person name="Piaggeschi G."/>
            <person name="Fiorini L."/>
            <person name="Bertolini E."/>
            <person name="Zapparata A."/>
            <person name="Pe M.E."/>
            <person name="Sarrocco S."/>
            <person name="Vannacci G."/>
        </authorList>
    </citation>
    <scope>NUCLEOTIDE SEQUENCE [LARGE SCALE GENOMIC DNA]</scope>
    <source>
        <strain evidence="3">T6776</strain>
    </source>
</reference>
<proteinExistence type="predicted"/>
<feature type="compositionally biased region" description="Basic and acidic residues" evidence="1">
    <location>
        <begin position="48"/>
        <end position="60"/>
    </location>
</feature>
<comment type="caution">
    <text evidence="2">The sequence shown here is derived from an EMBL/GenBank/DDBJ whole genome shotgun (WGS) entry which is preliminary data.</text>
</comment>
<sequence length="80" mass="8779">MDFVNKAMGKEERSTQGTAPAAPQAGGQVQKDDYVDKAFAMGAKKSGHNMDRNTQEKITDAGRNMYEKVTGNKVDPKWSN</sequence>
<accession>A0A0F9XD65</accession>
<dbReference type="Proteomes" id="UP000034112">
    <property type="component" value="Unassembled WGS sequence"/>
</dbReference>
<dbReference type="EMBL" id="JOKZ01000405">
    <property type="protein sequence ID" value="KKO98592.1"/>
    <property type="molecule type" value="Genomic_DNA"/>
</dbReference>
<feature type="region of interest" description="Disordered" evidence="1">
    <location>
        <begin position="1"/>
        <end position="80"/>
    </location>
</feature>
<organism evidence="2 3">
    <name type="scientific">Trichoderma harzianum</name>
    <name type="common">Hypocrea lixii</name>
    <dbReference type="NCBI Taxonomy" id="5544"/>
    <lineage>
        <taxon>Eukaryota</taxon>
        <taxon>Fungi</taxon>
        <taxon>Dikarya</taxon>
        <taxon>Ascomycota</taxon>
        <taxon>Pezizomycotina</taxon>
        <taxon>Sordariomycetes</taxon>
        <taxon>Hypocreomycetidae</taxon>
        <taxon>Hypocreales</taxon>
        <taxon>Hypocreaceae</taxon>
        <taxon>Trichoderma</taxon>
    </lineage>
</organism>
<feature type="compositionally biased region" description="Low complexity" evidence="1">
    <location>
        <begin position="15"/>
        <end position="28"/>
    </location>
</feature>
<dbReference type="AlphaFoldDB" id="A0A0F9XD65"/>
<evidence type="ECO:0000256" key="1">
    <source>
        <dbReference type="SAM" id="MobiDB-lite"/>
    </source>
</evidence>
<evidence type="ECO:0000313" key="2">
    <source>
        <dbReference type="EMBL" id="KKO98592.1"/>
    </source>
</evidence>